<evidence type="ECO:0000313" key="2">
    <source>
        <dbReference type="EMBL" id="GGG76405.1"/>
    </source>
</evidence>
<accession>A0A917HED7</accession>
<sequence>MMESNFPFLMSMKDKTIQVFKGGPESKVGKLLFVKNDYLALETKDGNVIYYQLSHLKSVIEDSKGNPLFIGDTVREENDETDETEETEETEESNGDFIELLNSFVLQNIQVNQGGPESRSGMLLLVRPDYLAISTKKDGVVYYNLEHIKSISAVNEEKEESSEREESSGKSSPNNSAAGAEVEATAEFTEVVIEENIPPCADEEDFQALLRSFNQRWVEINSGGPEKVEGVLVDCSEDHVTLVHNKDVFKIATFHIKTVQVASTEEAEEEESSNNEDSSEENNENENKNENSNTSYTGGRRNKGPNPFKQYGYSRR</sequence>
<reference evidence="2" key="1">
    <citation type="journal article" date="2014" name="Int. J. Syst. Evol. Microbiol.">
        <title>Complete genome sequence of Corynebacterium casei LMG S-19264T (=DSM 44701T), isolated from a smear-ripened cheese.</title>
        <authorList>
            <consortium name="US DOE Joint Genome Institute (JGI-PGF)"/>
            <person name="Walter F."/>
            <person name="Albersmeier A."/>
            <person name="Kalinowski J."/>
            <person name="Ruckert C."/>
        </authorList>
    </citation>
    <scope>NUCLEOTIDE SEQUENCE</scope>
    <source>
        <strain evidence="2">CGMCC 1.12754</strain>
    </source>
</reference>
<dbReference type="RefSeq" id="WP_188455418.1">
    <property type="nucleotide sequence ID" value="NZ_BMFR01000008.1"/>
</dbReference>
<evidence type="ECO:0008006" key="4">
    <source>
        <dbReference type="Google" id="ProtNLM"/>
    </source>
</evidence>
<gene>
    <name evidence="2" type="ORF">GCM10011398_21690</name>
</gene>
<proteinExistence type="predicted"/>
<comment type="caution">
    <text evidence="2">The sequence shown here is derived from an EMBL/GenBank/DDBJ whole genome shotgun (WGS) entry which is preliminary data.</text>
</comment>
<name>A0A917HED7_9BACI</name>
<reference evidence="2" key="2">
    <citation type="submission" date="2020-09" db="EMBL/GenBank/DDBJ databases">
        <authorList>
            <person name="Sun Q."/>
            <person name="Zhou Y."/>
        </authorList>
    </citation>
    <scope>NUCLEOTIDE SEQUENCE</scope>
    <source>
        <strain evidence="2">CGMCC 1.12754</strain>
    </source>
</reference>
<feature type="compositionally biased region" description="Acidic residues" evidence="1">
    <location>
        <begin position="77"/>
        <end position="94"/>
    </location>
</feature>
<feature type="compositionally biased region" description="Acidic residues" evidence="1">
    <location>
        <begin position="265"/>
        <end position="284"/>
    </location>
</feature>
<keyword evidence="3" id="KW-1185">Reference proteome</keyword>
<protein>
    <recommendedName>
        <fullName evidence="4">Spore coat protein</fullName>
    </recommendedName>
</protein>
<feature type="compositionally biased region" description="Low complexity" evidence="1">
    <location>
        <begin position="169"/>
        <end position="183"/>
    </location>
</feature>
<dbReference type="Proteomes" id="UP000622860">
    <property type="component" value="Unassembled WGS sequence"/>
</dbReference>
<feature type="region of interest" description="Disordered" evidence="1">
    <location>
        <begin position="261"/>
        <end position="316"/>
    </location>
</feature>
<dbReference type="EMBL" id="BMFR01000008">
    <property type="protein sequence ID" value="GGG76405.1"/>
    <property type="molecule type" value="Genomic_DNA"/>
</dbReference>
<evidence type="ECO:0000256" key="1">
    <source>
        <dbReference type="SAM" id="MobiDB-lite"/>
    </source>
</evidence>
<dbReference type="AlphaFoldDB" id="A0A917HED7"/>
<evidence type="ECO:0000313" key="3">
    <source>
        <dbReference type="Proteomes" id="UP000622860"/>
    </source>
</evidence>
<organism evidence="2 3">
    <name type="scientific">Virgibacillus oceani</name>
    <dbReference type="NCBI Taxonomy" id="1479511"/>
    <lineage>
        <taxon>Bacteria</taxon>
        <taxon>Bacillati</taxon>
        <taxon>Bacillota</taxon>
        <taxon>Bacilli</taxon>
        <taxon>Bacillales</taxon>
        <taxon>Bacillaceae</taxon>
        <taxon>Virgibacillus</taxon>
    </lineage>
</organism>
<feature type="region of interest" description="Disordered" evidence="1">
    <location>
        <begin position="154"/>
        <end position="183"/>
    </location>
</feature>
<feature type="region of interest" description="Disordered" evidence="1">
    <location>
        <begin position="75"/>
        <end position="94"/>
    </location>
</feature>